<dbReference type="InterPro" id="IPR048168">
    <property type="entry name" value="Flexitail_dom"/>
</dbReference>
<dbReference type="Pfam" id="PF06739">
    <property type="entry name" value="SBBP"/>
    <property type="match status" value="3"/>
</dbReference>
<gene>
    <name evidence="1" type="ORF">LCGC14_2738260</name>
</gene>
<dbReference type="AlphaFoldDB" id="A0A0F8ZSI5"/>
<dbReference type="EMBL" id="LAZR01049743">
    <property type="protein sequence ID" value="KKK88925.1"/>
    <property type="molecule type" value="Genomic_DNA"/>
</dbReference>
<dbReference type="PANTHER" id="PTHR35580:SF1">
    <property type="entry name" value="PHYTASE-LIKE DOMAIN-CONTAINING PROTEIN"/>
    <property type="match status" value="1"/>
</dbReference>
<sequence>YIGGSNPDSGYSIAVDGSGSAYVTGHTQSTEASFPVSVGPDLTYNGGDWPGDTFVAKVAADGTGLDYAGYIGGSSYDQGYGIAVDGFGSAYVTGATCSSEASFPVSGGPDLTKNGSCDAFVAKVKADGTALDYAGYIGGQDFETGKDIAVDGSGSAYVAGRTHSSEASFPVSGGPDLTYNGLADAFVAKVADDLDTDGDGCTDSEELGNNEKLGGRRDPLYFWDFYDATGPAGRDGKIDLMNDIFGVAFRFGATGNPSGDPLTVPPPHPAYHTAFDRGGVIPEGNPWDLLPADGNIDLMNDIFGVAFSFGHNCTS</sequence>
<dbReference type="InterPro" id="IPR052918">
    <property type="entry name" value="Motility_Chemotaxis_Reg"/>
</dbReference>
<dbReference type="PANTHER" id="PTHR35580">
    <property type="entry name" value="CELL SURFACE GLYCOPROTEIN (S-LAYER PROTEIN)-LIKE PROTEIN"/>
    <property type="match status" value="1"/>
</dbReference>
<dbReference type="InterPro" id="IPR010620">
    <property type="entry name" value="SBBP_repeat"/>
</dbReference>
<feature type="non-terminal residue" evidence="1">
    <location>
        <position position="1"/>
    </location>
</feature>
<protein>
    <submittedName>
        <fullName evidence="1">Uncharacterized protein</fullName>
    </submittedName>
</protein>
<evidence type="ECO:0000313" key="1">
    <source>
        <dbReference type="EMBL" id="KKK88925.1"/>
    </source>
</evidence>
<name>A0A0F8ZSI5_9ZZZZ</name>
<reference evidence="1" key="1">
    <citation type="journal article" date="2015" name="Nature">
        <title>Complex archaea that bridge the gap between prokaryotes and eukaryotes.</title>
        <authorList>
            <person name="Spang A."/>
            <person name="Saw J.H."/>
            <person name="Jorgensen S.L."/>
            <person name="Zaremba-Niedzwiedzka K."/>
            <person name="Martijn J."/>
            <person name="Lind A.E."/>
            <person name="van Eijk R."/>
            <person name="Schleper C."/>
            <person name="Guy L."/>
            <person name="Ettema T.J."/>
        </authorList>
    </citation>
    <scope>NUCLEOTIDE SEQUENCE</scope>
</reference>
<dbReference type="NCBIfam" id="NF041520">
    <property type="entry name" value="flexitail"/>
    <property type="match status" value="1"/>
</dbReference>
<comment type="caution">
    <text evidence="1">The sequence shown here is derived from an EMBL/GenBank/DDBJ whole genome shotgun (WGS) entry which is preliminary data.</text>
</comment>
<organism evidence="1">
    <name type="scientific">marine sediment metagenome</name>
    <dbReference type="NCBI Taxonomy" id="412755"/>
    <lineage>
        <taxon>unclassified sequences</taxon>
        <taxon>metagenomes</taxon>
        <taxon>ecological metagenomes</taxon>
    </lineage>
</organism>
<accession>A0A0F8ZSI5</accession>
<proteinExistence type="predicted"/>